<dbReference type="SUPFAM" id="SSF81606">
    <property type="entry name" value="PP2C-like"/>
    <property type="match status" value="1"/>
</dbReference>
<dbReference type="Pfam" id="PF07228">
    <property type="entry name" value="SpoIIE"/>
    <property type="match status" value="1"/>
</dbReference>
<accession>A0A2N1PP96</accession>
<dbReference type="InterPro" id="IPR036457">
    <property type="entry name" value="PPM-type-like_dom_sf"/>
</dbReference>
<proteinExistence type="predicted"/>
<evidence type="ECO:0000259" key="2">
    <source>
        <dbReference type="SMART" id="SM00331"/>
    </source>
</evidence>
<evidence type="ECO:0000313" key="3">
    <source>
        <dbReference type="EMBL" id="PKK90167.1"/>
    </source>
</evidence>
<name>A0A2N1PP96_9BACT</name>
<dbReference type="Gene3D" id="3.60.40.10">
    <property type="entry name" value="PPM-type phosphatase domain"/>
    <property type="match status" value="1"/>
</dbReference>
<protein>
    <recommendedName>
        <fullName evidence="2">PPM-type phosphatase domain-containing protein</fullName>
    </recommendedName>
</protein>
<sequence>MIPESSSQPGPAIGLFSQSEDKLKPLISELTLAGFRLIDFSRPDRVLNTPGNLSGSLTETMGKSALPEIFLWNGANPHPAKLNETISEICGPEHEPLIAAAVMSNDPKTAMTALDQGASYIVFPDLHPSMTASQLWNIAMARRSWLAQERDNSTVFPKGESLQLNEDMKEAGKLQRRILPPLGNQDSAAGCGKVEYDYLFLPCLDVGGDFIDIETLPGGRTLFYLADVAGHGIRSALVTIHIREFVRSLWRDRPGLCASPLDALEQINTFLLGLNSIEYASMAFCVYEPSRRKLRVATGAHHGPVALISPSGVEKPISLRGKPLGVFDNVIFRVQNLQVEPGDILLLCSDGSSDQRNPDGEVPGRGRIVQAAAEAVKLCGGRPDLSLVLAEMLGFLERWKGRSIAWDDDVTLALFRF</sequence>
<dbReference type="SMART" id="SM00331">
    <property type="entry name" value="PP2C_SIG"/>
    <property type="match status" value="1"/>
</dbReference>
<dbReference type="PANTHER" id="PTHR43156:SF2">
    <property type="entry name" value="STAGE II SPORULATION PROTEIN E"/>
    <property type="match status" value="1"/>
</dbReference>
<dbReference type="PANTHER" id="PTHR43156">
    <property type="entry name" value="STAGE II SPORULATION PROTEIN E-RELATED"/>
    <property type="match status" value="1"/>
</dbReference>
<dbReference type="InterPro" id="IPR001932">
    <property type="entry name" value="PPM-type_phosphatase-like_dom"/>
</dbReference>
<evidence type="ECO:0000313" key="4">
    <source>
        <dbReference type="Proteomes" id="UP000233256"/>
    </source>
</evidence>
<dbReference type="Proteomes" id="UP000233256">
    <property type="component" value="Unassembled WGS sequence"/>
</dbReference>
<comment type="caution">
    <text evidence="3">The sequence shown here is derived from an EMBL/GenBank/DDBJ whole genome shotgun (WGS) entry which is preliminary data.</text>
</comment>
<dbReference type="GO" id="GO:0016791">
    <property type="term" value="F:phosphatase activity"/>
    <property type="evidence" value="ECO:0007669"/>
    <property type="project" value="TreeGrafter"/>
</dbReference>
<dbReference type="InterPro" id="IPR052016">
    <property type="entry name" value="Bact_Sigma-Reg"/>
</dbReference>
<reference evidence="3 4" key="1">
    <citation type="journal article" date="2017" name="ISME J.">
        <title>Potential for microbial H2 and metal transformations associated with novel bacteria and archaea in deep terrestrial subsurface sediments.</title>
        <authorList>
            <person name="Hernsdorf A.W."/>
            <person name="Amano Y."/>
            <person name="Miyakawa K."/>
            <person name="Ise K."/>
            <person name="Suzuki Y."/>
            <person name="Anantharaman K."/>
            <person name="Probst A."/>
            <person name="Burstein D."/>
            <person name="Thomas B.C."/>
            <person name="Banfield J.F."/>
        </authorList>
    </citation>
    <scope>NUCLEOTIDE SEQUENCE [LARGE SCALE GENOMIC DNA]</scope>
    <source>
        <strain evidence="3">HGW-Wallbacteria-1</strain>
    </source>
</reference>
<evidence type="ECO:0000256" key="1">
    <source>
        <dbReference type="ARBA" id="ARBA00022801"/>
    </source>
</evidence>
<dbReference type="AlphaFoldDB" id="A0A2N1PP96"/>
<gene>
    <name evidence="3" type="ORF">CVV64_10585</name>
</gene>
<dbReference type="EMBL" id="PGXC01000007">
    <property type="protein sequence ID" value="PKK90167.1"/>
    <property type="molecule type" value="Genomic_DNA"/>
</dbReference>
<feature type="domain" description="PPM-type phosphatase" evidence="2">
    <location>
        <begin position="194"/>
        <end position="417"/>
    </location>
</feature>
<keyword evidence="1" id="KW-0378">Hydrolase</keyword>
<organism evidence="3 4">
    <name type="scientific">Candidatus Wallbacteria bacterium HGW-Wallbacteria-1</name>
    <dbReference type="NCBI Taxonomy" id="2013854"/>
    <lineage>
        <taxon>Bacteria</taxon>
        <taxon>Candidatus Walliibacteriota</taxon>
    </lineage>
</organism>